<evidence type="ECO:0000256" key="5">
    <source>
        <dbReference type="ARBA" id="ARBA00022630"/>
    </source>
</evidence>
<dbReference type="OrthoDB" id="9794954at2"/>
<dbReference type="InterPro" id="IPR005720">
    <property type="entry name" value="Dihydroorotate_DH_cat"/>
</dbReference>
<name>B3QW90_CHLT3</name>
<feature type="binding site" evidence="9">
    <location>
        <begin position="271"/>
        <end position="272"/>
    </location>
    <ligand>
        <name>FMN</name>
        <dbReference type="ChEBI" id="CHEBI:58210"/>
    </ligand>
</feature>
<dbReference type="GO" id="GO:0005737">
    <property type="term" value="C:cytoplasm"/>
    <property type="evidence" value="ECO:0007669"/>
    <property type="project" value="UniProtKB-SubCell"/>
</dbReference>
<sequence length="311" mass="33365">MNVIVENPVAVSLGRGLDLKNPVMLASGTVSYGEELYKLNDLSAIGGIVTKAISLEPRQGNAPQRLVETHAGVLNAIGLANIGVERFIQNKMPFLRSLDARVVVNVVGGSIEDYCEVIKTLNEVEGIDGYEINLSCPNVKGECIIFGVDAHATHEITSALREITDRHLMIKLTPNVTSIGSIAMAAEKAGADSISLINTLVGMAVDYRTKKPLLRNVTGGLSGPAIKPVAVAKVWEASKSVNIPIIGMGGIADFEDAMEFFVVGASAVQIGTMNFVYPNISSKIARRIEEYFRNTSDVPFHEYVGSLICTF</sequence>
<dbReference type="PROSITE" id="PS00912">
    <property type="entry name" value="DHODEHASE_2"/>
    <property type="match status" value="1"/>
</dbReference>
<dbReference type="Pfam" id="PF01180">
    <property type="entry name" value="DHO_dh"/>
    <property type="match status" value="1"/>
</dbReference>
<dbReference type="InterPro" id="IPR049622">
    <property type="entry name" value="Dihydroorotate_DH_I"/>
</dbReference>
<dbReference type="AlphaFoldDB" id="B3QW90"/>
<evidence type="ECO:0000256" key="2">
    <source>
        <dbReference type="ARBA" id="ARBA00004725"/>
    </source>
</evidence>
<dbReference type="CDD" id="cd04740">
    <property type="entry name" value="DHOD_1B_like"/>
    <property type="match status" value="1"/>
</dbReference>
<dbReference type="NCBIfam" id="TIGR01037">
    <property type="entry name" value="pyrD_sub1_fam"/>
    <property type="match status" value="1"/>
</dbReference>
<dbReference type="GO" id="GO:0044205">
    <property type="term" value="P:'de novo' UMP biosynthetic process"/>
    <property type="evidence" value="ECO:0007669"/>
    <property type="project" value="UniProtKB-UniRule"/>
</dbReference>
<feature type="binding site" evidence="9">
    <location>
        <begin position="198"/>
        <end position="199"/>
    </location>
    <ligand>
        <name>substrate</name>
    </ligand>
</feature>
<dbReference type="PANTHER" id="PTHR48109">
    <property type="entry name" value="DIHYDROOROTATE DEHYDROGENASE (QUINONE), MITOCHONDRIAL-RELATED"/>
    <property type="match status" value="1"/>
</dbReference>
<evidence type="ECO:0000256" key="8">
    <source>
        <dbReference type="ARBA" id="ARBA00023002"/>
    </source>
</evidence>
<keyword evidence="12" id="KW-1185">Reference proteome</keyword>
<dbReference type="GO" id="GO:0004152">
    <property type="term" value="F:dihydroorotate dehydrogenase activity"/>
    <property type="evidence" value="ECO:0007669"/>
    <property type="project" value="UniProtKB-UniRule"/>
</dbReference>
<dbReference type="eggNOG" id="COG0167">
    <property type="taxonomic scope" value="Bacteria"/>
</dbReference>
<protein>
    <recommendedName>
        <fullName evidence="9">Dihydroorotate dehydrogenase</fullName>
        <shortName evidence="9">DHOD</shortName>
        <shortName evidence="9">DHODase</shortName>
        <shortName evidence="9">DHOdehase</shortName>
        <ecNumber evidence="9">1.3.-.-</ecNumber>
    </recommendedName>
</protein>
<feature type="binding site" evidence="9">
    <location>
        <position position="133"/>
    </location>
    <ligand>
        <name>FMN</name>
        <dbReference type="ChEBI" id="CHEBI:58210"/>
    </ligand>
</feature>
<dbReference type="FunFam" id="3.20.20.70:FF:000027">
    <property type="entry name" value="Dihydropyrimidine dehydrogenase [NADP(+)]"/>
    <property type="match status" value="1"/>
</dbReference>
<feature type="binding site" evidence="9">
    <location>
        <begin position="249"/>
        <end position="250"/>
    </location>
    <ligand>
        <name>FMN</name>
        <dbReference type="ChEBI" id="CHEBI:58210"/>
    </ligand>
</feature>
<feature type="domain" description="Dihydroorotate dehydrogenase catalytic" evidence="10">
    <location>
        <begin position="16"/>
        <end position="290"/>
    </location>
</feature>
<evidence type="ECO:0000313" key="11">
    <source>
        <dbReference type="EMBL" id="ACF13203.1"/>
    </source>
</evidence>
<feature type="binding site" evidence="9">
    <location>
        <begin position="75"/>
        <end position="79"/>
    </location>
    <ligand>
        <name>substrate</name>
    </ligand>
</feature>
<keyword evidence="5 9" id="KW-0285">Flavoprotein</keyword>
<feature type="active site" description="Nucleophile" evidence="9">
    <location>
        <position position="136"/>
    </location>
</feature>
<feature type="binding site" evidence="9">
    <location>
        <begin position="51"/>
        <end position="52"/>
    </location>
    <ligand>
        <name>FMN</name>
        <dbReference type="ChEBI" id="CHEBI:58210"/>
    </ligand>
</feature>
<dbReference type="InterPro" id="IPR050074">
    <property type="entry name" value="DHO_dehydrogenase"/>
</dbReference>
<dbReference type="InterPro" id="IPR033888">
    <property type="entry name" value="DHOD_1B"/>
</dbReference>
<comment type="catalytic activity">
    <reaction evidence="9">
        <text>(S)-dihydroorotate + A = orotate + AH2</text>
        <dbReference type="Rhea" id="RHEA:18073"/>
        <dbReference type="ChEBI" id="CHEBI:13193"/>
        <dbReference type="ChEBI" id="CHEBI:17499"/>
        <dbReference type="ChEBI" id="CHEBI:30839"/>
        <dbReference type="ChEBI" id="CHEBI:30864"/>
    </reaction>
</comment>
<evidence type="ECO:0000256" key="7">
    <source>
        <dbReference type="ARBA" id="ARBA00022975"/>
    </source>
</evidence>
<feature type="binding site" evidence="9">
    <location>
        <position position="223"/>
    </location>
    <ligand>
        <name>FMN</name>
        <dbReference type="ChEBI" id="CHEBI:58210"/>
    </ligand>
</feature>
<keyword evidence="4 9" id="KW-0963">Cytoplasm</keyword>
<dbReference type="EC" id="1.3.-.-" evidence="9"/>
<dbReference type="KEGG" id="cts:Ctha_0734"/>
<keyword evidence="6 9" id="KW-0288">FMN</keyword>
<comment type="function">
    <text evidence="9">Catalyzes the conversion of dihydroorotate to orotate.</text>
</comment>
<dbReference type="InterPro" id="IPR012135">
    <property type="entry name" value="Dihydroorotate_DH_1_2"/>
</dbReference>
<feature type="binding site" evidence="9">
    <location>
        <position position="133"/>
    </location>
    <ligand>
        <name>substrate</name>
    </ligand>
</feature>
<accession>B3QW90</accession>
<gene>
    <name evidence="9" type="primary">pyrD</name>
    <name evidence="11" type="ordered locus">Ctha_0734</name>
</gene>
<dbReference type="Proteomes" id="UP000001208">
    <property type="component" value="Chromosome"/>
</dbReference>
<comment type="similarity">
    <text evidence="3 9">Belongs to the dihydroorotate dehydrogenase family. Type 1 subfamily.</text>
</comment>
<comment type="pathway">
    <text evidence="2 9">Pyrimidine metabolism; UMP biosynthesis via de novo pathway.</text>
</comment>
<dbReference type="GO" id="GO:0006207">
    <property type="term" value="P:'de novo' pyrimidine nucleobase biosynthetic process"/>
    <property type="evidence" value="ECO:0007669"/>
    <property type="project" value="InterPro"/>
</dbReference>
<dbReference type="PANTHER" id="PTHR48109:SF1">
    <property type="entry name" value="DIHYDROOROTATE DEHYDROGENASE (FUMARATE)"/>
    <property type="match status" value="1"/>
</dbReference>
<comment type="cofactor">
    <cofactor evidence="9">
        <name>FMN</name>
        <dbReference type="ChEBI" id="CHEBI:58210"/>
    </cofactor>
    <text evidence="9">Binds 1 FMN per subunit.</text>
</comment>
<feature type="binding site" evidence="9">
    <location>
        <position position="51"/>
    </location>
    <ligand>
        <name>substrate</name>
    </ligand>
</feature>
<evidence type="ECO:0000256" key="4">
    <source>
        <dbReference type="ARBA" id="ARBA00022490"/>
    </source>
</evidence>
<evidence type="ECO:0000259" key="10">
    <source>
        <dbReference type="Pfam" id="PF01180"/>
    </source>
</evidence>
<evidence type="ECO:0000256" key="9">
    <source>
        <dbReference type="HAMAP-Rule" id="MF_00224"/>
    </source>
</evidence>
<evidence type="ECO:0000256" key="3">
    <source>
        <dbReference type="ARBA" id="ARBA00008008"/>
    </source>
</evidence>
<dbReference type="NCBIfam" id="NF005574">
    <property type="entry name" value="PRK07259.1"/>
    <property type="match status" value="1"/>
</dbReference>
<dbReference type="Gene3D" id="3.20.20.70">
    <property type="entry name" value="Aldolase class I"/>
    <property type="match status" value="1"/>
</dbReference>
<keyword evidence="8 9" id="KW-0560">Oxidoreductase</keyword>
<feature type="binding site" evidence="9">
    <location>
        <position position="171"/>
    </location>
    <ligand>
        <name>FMN</name>
        <dbReference type="ChEBI" id="CHEBI:58210"/>
    </ligand>
</feature>
<feature type="binding site" evidence="9">
    <location>
        <position position="105"/>
    </location>
    <ligand>
        <name>FMN</name>
        <dbReference type="ChEBI" id="CHEBI:58210"/>
    </ligand>
</feature>
<dbReference type="UniPathway" id="UPA00070"/>
<proteinExistence type="inferred from homology"/>
<comment type="subcellular location">
    <subcellularLocation>
        <location evidence="1 9">Cytoplasm</location>
    </subcellularLocation>
</comment>
<dbReference type="STRING" id="517418.Ctha_0734"/>
<dbReference type="InterPro" id="IPR013785">
    <property type="entry name" value="Aldolase_TIM"/>
</dbReference>
<dbReference type="HOGENOM" id="CLU_042042_0_0_10"/>
<dbReference type="InterPro" id="IPR001295">
    <property type="entry name" value="Dihydroorotate_DH_CS"/>
</dbReference>
<organism evidence="11 12">
    <name type="scientific">Chloroherpeton thalassium (strain ATCC 35110 / GB-78)</name>
    <dbReference type="NCBI Taxonomy" id="517418"/>
    <lineage>
        <taxon>Bacteria</taxon>
        <taxon>Pseudomonadati</taxon>
        <taxon>Chlorobiota</taxon>
        <taxon>Chlorobiia</taxon>
        <taxon>Chlorobiales</taxon>
        <taxon>Chloroherpetonaceae</taxon>
        <taxon>Chloroherpeton</taxon>
    </lineage>
</organism>
<evidence type="ECO:0000256" key="6">
    <source>
        <dbReference type="ARBA" id="ARBA00022643"/>
    </source>
</evidence>
<reference evidence="11 12" key="1">
    <citation type="submission" date="2008-06" db="EMBL/GenBank/DDBJ databases">
        <title>Complete sequence of Chloroherpeton thalassium ATCC 35110.</title>
        <authorList>
            <consortium name="US DOE Joint Genome Institute"/>
            <person name="Lucas S."/>
            <person name="Copeland A."/>
            <person name="Lapidus A."/>
            <person name="Glavina del Rio T."/>
            <person name="Dalin E."/>
            <person name="Tice H."/>
            <person name="Bruce D."/>
            <person name="Goodwin L."/>
            <person name="Pitluck S."/>
            <person name="Schmutz J."/>
            <person name="Larimer F."/>
            <person name="Land M."/>
            <person name="Hauser L."/>
            <person name="Kyrpides N."/>
            <person name="Mikhailova N."/>
            <person name="Liu Z."/>
            <person name="Li T."/>
            <person name="Zhao F."/>
            <person name="Overmann J."/>
            <person name="Bryant D.A."/>
            <person name="Richardson P."/>
        </authorList>
    </citation>
    <scope>NUCLEOTIDE SEQUENCE [LARGE SCALE GENOMIC DNA]</scope>
    <source>
        <strain evidence="12">ATCC 35110 / GB-78</strain>
    </source>
</reference>
<evidence type="ECO:0000256" key="1">
    <source>
        <dbReference type="ARBA" id="ARBA00004496"/>
    </source>
</evidence>
<evidence type="ECO:0000313" key="12">
    <source>
        <dbReference type="Proteomes" id="UP000001208"/>
    </source>
</evidence>
<dbReference type="PIRSF" id="PIRSF000164">
    <property type="entry name" value="DHO_oxidase"/>
    <property type="match status" value="1"/>
</dbReference>
<keyword evidence="7 9" id="KW-0665">Pyrimidine biosynthesis</keyword>
<dbReference type="EMBL" id="CP001100">
    <property type="protein sequence ID" value="ACF13203.1"/>
    <property type="molecule type" value="Genomic_DNA"/>
</dbReference>
<dbReference type="InterPro" id="IPR024920">
    <property type="entry name" value="Dihydroorotate_DH_1"/>
</dbReference>
<feature type="binding site" evidence="9">
    <location>
        <position position="197"/>
    </location>
    <ligand>
        <name>FMN</name>
        <dbReference type="ChEBI" id="CHEBI:58210"/>
    </ligand>
</feature>
<feature type="binding site" evidence="9">
    <location>
        <position position="27"/>
    </location>
    <ligand>
        <name>FMN</name>
        <dbReference type="ChEBI" id="CHEBI:58210"/>
    </ligand>
</feature>
<dbReference type="RefSeq" id="WP_012499287.1">
    <property type="nucleotide sequence ID" value="NC_011026.1"/>
</dbReference>
<dbReference type="HAMAP" id="MF_00224">
    <property type="entry name" value="DHO_dh_type1"/>
    <property type="match status" value="1"/>
</dbReference>
<dbReference type="SUPFAM" id="SSF51395">
    <property type="entry name" value="FMN-linked oxidoreductases"/>
    <property type="match status" value="1"/>
</dbReference>